<organism evidence="4 5">
    <name type="scientific">Streptomyces sparsogenes DSM 40356</name>
    <dbReference type="NCBI Taxonomy" id="1331668"/>
    <lineage>
        <taxon>Bacteria</taxon>
        <taxon>Bacillati</taxon>
        <taxon>Actinomycetota</taxon>
        <taxon>Actinomycetes</taxon>
        <taxon>Kitasatosporales</taxon>
        <taxon>Streptomycetaceae</taxon>
        <taxon>Streptomyces</taxon>
    </lineage>
</organism>
<dbReference type="RefSeq" id="WP_065962183.1">
    <property type="nucleotide sequence ID" value="NZ_ASQP01000201.1"/>
</dbReference>
<dbReference type="Proteomes" id="UP000186168">
    <property type="component" value="Unassembled WGS sequence"/>
</dbReference>
<keyword evidence="5" id="KW-1185">Reference proteome</keyword>
<evidence type="ECO:0000256" key="2">
    <source>
        <dbReference type="SAM" id="SignalP"/>
    </source>
</evidence>
<accession>A0A1R1SKZ4</accession>
<gene>
    <name evidence="4" type="ORF">SPAR_13670</name>
</gene>
<dbReference type="AlphaFoldDB" id="A0A1R1SKZ4"/>
<keyword evidence="2" id="KW-0732">Signal</keyword>
<feature type="domain" description="DUF4232" evidence="3">
    <location>
        <begin position="129"/>
        <end position="251"/>
    </location>
</feature>
<feature type="region of interest" description="Disordered" evidence="1">
    <location>
        <begin position="34"/>
        <end position="126"/>
    </location>
</feature>
<proteinExistence type="predicted"/>
<feature type="compositionally biased region" description="Low complexity" evidence="1">
    <location>
        <begin position="96"/>
        <end position="111"/>
    </location>
</feature>
<dbReference type="STRING" id="67365.GCA_001704635_06282"/>
<dbReference type="Pfam" id="PF14016">
    <property type="entry name" value="DUF4232"/>
    <property type="match status" value="1"/>
</dbReference>
<name>A0A1R1SKZ4_9ACTN</name>
<evidence type="ECO:0000259" key="3">
    <source>
        <dbReference type="Pfam" id="PF14016"/>
    </source>
</evidence>
<evidence type="ECO:0000313" key="4">
    <source>
        <dbReference type="EMBL" id="OMI38887.1"/>
    </source>
</evidence>
<protein>
    <recommendedName>
        <fullName evidence="3">DUF4232 domain-containing protein</fullName>
    </recommendedName>
</protein>
<reference evidence="4 5" key="1">
    <citation type="submission" date="2013-05" db="EMBL/GenBank/DDBJ databases">
        <title>Genome sequence of Streptomyces sparsogenes DSM 40356.</title>
        <authorList>
            <person name="Coyne S."/>
            <person name="Seebeck F.P."/>
        </authorList>
    </citation>
    <scope>NUCLEOTIDE SEQUENCE [LARGE SCALE GENOMIC DNA]</scope>
    <source>
        <strain evidence="4 5">DSM 40356</strain>
    </source>
</reference>
<dbReference type="EMBL" id="ASQP01000201">
    <property type="protein sequence ID" value="OMI38887.1"/>
    <property type="molecule type" value="Genomic_DNA"/>
</dbReference>
<feature type="signal peptide" evidence="2">
    <location>
        <begin position="1"/>
        <end position="31"/>
    </location>
</feature>
<feature type="chain" id="PRO_5039691266" description="DUF4232 domain-containing protein" evidence="2">
    <location>
        <begin position="32"/>
        <end position="259"/>
    </location>
</feature>
<dbReference type="InterPro" id="IPR025326">
    <property type="entry name" value="DUF4232"/>
</dbReference>
<sequence length="259" mass="25658">MSITTVTARRARTLRLAAAGLTAVAALTLTACNSGEGTGTKSEGKADTANSAPADEASGSQGGSEAGSPQGGSDKGGSGNGGTEKGGTEKGGGEKSGAANSSGSAGSSHSNGSGGSSGSDNSEQEIGPCDINKLSIGVKTVKRPLNYAVLEVNSHAGVDCNVVGYPILNFNDAQAPIPVNEATKPQAVVTLAPGETAYAGIRLSAADGSGKHGYKATSLKVYLQDSDDSKSVELPGGSLYLDSTAQVTYWQSDLSNALD</sequence>
<evidence type="ECO:0000313" key="5">
    <source>
        <dbReference type="Proteomes" id="UP000186168"/>
    </source>
</evidence>
<comment type="caution">
    <text evidence="4">The sequence shown here is derived from an EMBL/GenBank/DDBJ whole genome shotgun (WGS) entry which is preliminary data.</text>
</comment>
<feature type="compositionally biased region" description="Gly residues" evidence="1">
    <location>
        <begin position="60"/>
        <end position="85"/>
    </location>
</feature>
<evidence type="ECO:0000256" key="1">
    <source>
        <dbReference type="SAM" id="MobiDB-lite"/>
    </source>
</evidence>
<dbReference type="GeneID" id="96743832"/>